<keyword evidence="4 9" id="KW-0378">Hydrolase</keyword>
<feature type="active site" description="Charge relay system" evidence="6">
    <location>
        <position position="258"/>
    </location>
</feature>
<dbReference type="InterPro" id="IPR044925">
    <property type="entry name" value="His-Me_finger_sf"/>
</dbReference>
<organism evidence="13 14">
    <name type="scientific">Stanieria cyanosphaera (strain ATCC 29371 / PCC 7437)</name>
    <dbReference type="NCBI Taxonomy" id="111780"/>
    <lineage>
        <taxon>Bacteria</taxon>
        <taxon>Bacillati</taxon>
        <taxon>Cyanobacteriota</taxon>
        <taxon>Cyanophyceae</taxon>
        <taxon>Pleurocapsales</taxon>
        <taxon>Dermocarpellaceae</taxon>
        <taxon>Stanieria</taxon>
    </lineage>
</organism>
<dbReference type="EMBL" id="CP003655">
    <property type="protein sequence ID" value="AFZ38292.1"/>
    <property type="molecule type" value="Genomic_DNA"/>
</dbReference>
<dbReference type="AlphaFoldDB" id="K9Y2N9"/>
<dbReference type="Pfam" id="PF01223">
    <property type="entry name" value="Endonuclease_NS"/>
    <property type="match status" value="1"/>
</dbReference>
<evidence type="ECO:0000256" key="4">
    <source>
        <dbReference type="ARBA" id="ARBA00022801"/>
    </source>
</evidence>
<dbReference type="HOGENOM" id="CLU_016161_0_0_3"/>
<feature type="active site" description="Charge relay system" evidence="6">
    <location>
        <position position="182"/>
    </location>
</feature>
<evidence type="ECO:0000256" key="6">
    <source>
        <dbReference type="PIRSR" id="PIRSR608256-1"/>
    </source>
</evidence>
<evidence type="ECO:0000259" key="11">
    <source>
        <dbReference type="SMART" id="SM00477"/>
    </source>
</evidence>
<dbReference type="InterPro" id="IPR040255">
    <property type="entry name" value="Non-specific_endonuclease"/>
</dbReference>
<dbReference type="GO" id="GO:0004519">
    <property type="term" value="F:endonuclease activity"/>
    <property type="evidence" value="ECO:0007669"/>
    <property type="project" value="UniProtKB-KW"/>
</dbReference>
<evidence type="ECO:0000313" key="13">
    <source>
        <dbReference type="EMBL" id="AFZ38292.1"/>
    </source>
</evidence>
<evidence type="ECO:0000256" key="7">
    <source>
        <dbReference type="PIRSR" id="PIRSR640255-1"/>
    </source>
</evidence>
<evidence type="ECO:0000256" key="5">
    <source>
        <dbReference type="ARBA" id="ARBA00022825"/>
    </source>
</evidence>
<dbReference type="InterPro" id="IPR043504">
    <property type="entry name" value="Peptidase_S1_PA_chymotrypsin"/>
</dbReference>
<sequence>MKIPDRIERAASRRVESARDRIQNAKEHIANGTSLRAETDLNRALERVKVVANVNAATAAKIVNYENPADLGLTGESLRKAEAIQGNTADYVGVAWLEAGRIASNAVARIIFRDGEPRGTGFLVSDQLLLTNNHVIEDKDRATGLIVEFRYEIRLGETAPAPIRFELDSSTFFVTEDRDDLDFTLIALGRQLTPGVNLTDFGCCPISSSSAKHSVGEPVTIVQHPDGYYKQVVLRENRIVHRGDNVLHYIADTEGGSSGSPVFNDAWQVVALHHWGSPHREQSADTNVNEGIRISAIVTELQTRSGRMNSSQQQLLQEAFNAPPLQDFGTRIVEIRHTGGPQAILPNLPVNILSNVTDSERTEERGRGGPASRIDPVYANRRGYNESFLENFLVPMPQLNATQSSKAARVRGIGSSDNPYELKYQHFSVVLNAERRMAFFSICNIDGSKRISVDRDSGKATSGPEATENWAIDPRVPEESQLNDAFYRRLRNALRGGDFFARGHLTRREDPNWGRAETAERANNDTFHHTNACPQVQTAFNGSQQAWQGIENYVLNAADDSNLRVTVITGPVFGEDDPTYDDEEFGTIALPRQFWKIVARVEDDKPLVIAILADQSEAMDLLFAARRDAREAIWDWPARLSKDYISTVTTIEELTGLDFGNLANYDVYAQETRENRLLVTSPETLFLRRFSVAGHGFGRYTSISEFLDRWERRKQTVDTAEESAVQKRTPPKPKKRERKIVEIEARVARVFADDLNGAKHQQFTIVPNKWISGTEAAKAEVEEARENGQEVRVAIRFGDSRGLADRVPGIRENVELKLKGEWISARDAFDVGGEDIPVLHFTHDPIGWICTSDDCFS</sequence>
<dbReference type="KEGG" id="scs:Sta7437_4861"/>
<evidence type="ECO:0000256" key="8">
    <source>
        <dbReference type="PIRSR" id="PIRSR640255-2"/>
    </source>
</evidence>
<keyword evidence="13" id="KW-0540">Nuclease</keyword>
<name>K9Y2N9_STAC7</name>
<evidence type="ECO:0000256" key="2">
    <source>
        <dbReference type="ARBA" id="ARBA00022670"/>
    </source>
</evidence>
<dbReference type="Gene3D" id="2.40.10.10">
    <property type="entry name" value="Trypsin-like serine proteases"/>
    <property type="match status" value="2"/>
</dbReference>
<dbReference type="InterPro" id="IPR009003">
    <property type="entry name" value="Peptidase_S1_PA"/>
</dbReference>
<keyword evidence="14" id="KW-1185">Reference proteome</keyword>
<evidence type="ECO:0000256" key="1">
    <source>
        <dbReference type="ARBA" id="ARBA00008764"/>
    </source>
</evidence>
<dbReference type="InterPro" id="IPR020821">
    <property type="entry name" value="ENPP1-3/EXOG-like_nuc-like"/>
</dbReference>
<dbReference type="SUPFAM" id="SSF50494">
    <property type="entry name" value="Trypsin-like serine proteases"/>
    <property type="match status" value="1"/>
</dbReference>
<dbReference type="GO" id="GO:0046872">
    <property type="term" value="F:metal ion binding"/>
    <property type="evidence" value="ECO:0007669"/>
    <property type="project" value="UniProtKB-KW"/>
</dbReference>
<accession>K9Y2N9</accession>
<reference evidence="14" key="1">
    <citation type="journal article" date="2013" name="Proc. Natl. Acad. Sci. U.S.A.">
        <title>Improving the coverage of the cyanobacterial phylum using diversity-driven genome sequencing.</title>
        <authorList>
            <person name="Shih P.M."/>
            <person name="Wu D."/>
            <person name="Latifi A."/>
            <person name="Axen S.D."/>
            <person name="Fewer D.P."/>
            <person name="Talla E."/>
            <person name="Calteau A."/>
            <person name="Cai F."/>
            <person name="Tandeau de Marsac N."/>
            <person name="Rippka R."/>
            <person name="Herdman M."/>
            <person name="Sivonen K."/>
            <person name="Coursin T."/>
            <person name="Laurent T."/>
            <person name="Goodwin L."/>
            <person name="Nolan M."/>
            <person name="Davenport K.W."/>
            <person name="Han C.S."/>
            <person name="Rubin E.M."/>
            <person name="Eisen J.A."/>
            <person name="Woyke T."/>
            <person name="Gugger M."/>
            <person name="Kerfeld C.A."/>
        </authorList>
    </citation>
    <scope>NUCLEOTIDE SEQUENCE [LARGE SCALE GENOMIC DNA]</scope>
    <source>
        <strain evidence="14">ATCC 29371 / PCC 7437</strain>
        <plasmid evidence="14">Plasmid pSTA7437.02</plasmid>
    </source>
</reference>
<protein>
    <recommendedName>
        <fullName evidence="9">Serine protease</fullName>
        <ecNumber evidence="9">3.4.21.-</ecNumber>
    </recommendedName>
</protein>
<dbReference type="PANTHER" id="PTHR13966">
    <property type="entry name" value="ENDONUCLEASE RELATED"/>
    <property type="match status" value="1"/>
</dbReference>
<proteinExistence type="inferred from homology"/>
<feature type="region of interest" description="Disordered" evidence="10">
    <location>
        <begin position="718"/>
        <end position="737"/>
    </location>
</feature>
<dbReference type="InterPro" id="IPR044929">
    <property type="entry name" value="DNA/RNA_non-sp_Endonuclease_sf"/>
</dbReference>
<dbReference type="GO" id="GO:0006508">
    <property type="term" value="P:proteolysis"/>
    <property type="evidence" value="ECO:0007669"/>
    <property type="project" value="UniProtKB-KW"/>
</dbReference>
<evidence type="ECO:0000259" key="12">
    <source>
        <dbReference type="SMART" id="SM00892"/>
    </source>
</evidence>
<evidence type="ECO:0000256" key="9">
    <source>
        <dbReference type="RuleBase" id="RU004296"/>
    </source>
</evidence>
<dbReference type="Gene3D" id="3.40.570.10">
    <property type="entry name" value="Extracellular Endonuclease, subunit A"/>
    <property type="match status" value="1"/>
</dbReference>
<dbReference type="SUPFAM" id="SSF54060">
    <property type="entry name" value="His-Me finger endonucleases"/>
    <property type="match status" value="1"/>
</dbReference>
<dbReference type="EC" id="3.4.21.-" evidence="9"/>
<dbReference type="InterPro" id="IPR008256">
    <property type="entry name" value="Peptidase_S1B"/>
</dbReference>
<dbReference type="PATRIC" id="fig|111780.3.peg.5025"/>
<dbReference type="PANTHER" id="PTHR13966:SF5">
    <property type="entry name" value="ENDONUCLEASE G, MITOCHONDRIAL"/>
    <property type="match status" value="1"/>
</dbReference>
<evidence type="ECO:0000313" key="14">
    <source>
        <dbReference type="Proteomes" id="UP000010473"/>
    </source>
</evidence>
<feature type="active site" description="Charge relay system" evidence="6">
    <location>
        <position position="134"/>
    </location>
</feature>
<dbReference type="GO" id="GO:0008236">
    <property type="term" value="F:serine-type peptidase activity"/>
    <property type="evidence" value="ECO:0007669"/>
    <property type="project" value="UniProtKB-KW"/>
</dbReference>
<keyword evidence="13" id="KW-0255">Endonuclease</keyword>
<dbReference type="PRINTS" id="PR00839">
    <property type="entry name" value="V8PROTEASE"/>
</dbReference>
<dbReference type="SMART" id="SM00477">
    <property type="entry name" value="NUC"/>
    <property type="match status" value="1"/>
</dbReference>
<keyword evidence="8" id="KW-0479">Metal-binding</keyword>
<dbReference type="Proteomes" id="UP000010473">
    <property type="component" value="Plasmid pSTA7437.02"/>
</dbReference>
<dbReference type="SMART" id="SM00892">
    <property type="entry name" value="Endonuclease_NS"/>
    <property type="match status" value="1"/>
</dbReference>
<evidence type="ECO:0000256" key="3">
    <source>
        <dbReference type="ARBA" id="ARBA00022729"/>
    </source>
</evidence>
<dbReference type="Pfam" id="PF13365">
    <property type="entry name" value="Trypsin_2"/>
    <property type="match status" value="1"/>
</dbReference>
<feature type="domain" description="ENPP1-3/EXOG-like endonuclease/phosphodiesterase" evidence="11">
    <location>
        <begin position="424"/>
        <end position="666"/>
    </location>
</feature>
<comment type="similarity">
    <text evidence="1 9">Belongs to the peptidase S1B family.</text>
</comment>
<feature type="domain" description="DNA/RNA non-specific endonuclease/pyrophosphatase/phosphodiesterase" evidence="12">
    <location>
        <begin position="423"/>
        <end position="666"/>
    </location>
</feature>
<gene>
    <name evidence="13" type="ordered locus">Sta7437_4861</name>
</gene>
<dbReference type="OrthoDB" id="9770276at2"/>
<feature type="active site" description="Proton acceptor" evidence="7">
    <location>
        <position position="504"/>
    </location>
</feature>
<dbReference type="InterPro" id="IPR001604">
    <property type="entry name" value="Endo_G_ENPP1-like_dom"/>
</dbReference>
<feature type="binding site" evidence="8">
    <location>
        <position position="541"/>
    </location>
    <ligand>
        <name>Mg(2+)</name>
        <dbReference type="ChEBI" id="CHEBI:18420"/>
        <note>catalytic</note>
    </ligand>
</feature>
<keyword evidence="3" id="KW-0732">Signal</keyword>
<dbReference type="RefSeq" id="WP_015195668.1">
    <property type="nucleotide sequence ID" value="NC_019749.1"/>
</dbReference>
<geneLocation type="plasmid" evidence="13 14">
    <name>pSTA7437.02</name>
</geneLocation>
<evidence type="ECO:0000256" key="10">
    <source>
        <dbReference type="SAM" id="MobiDB-lite"/>
    </source>
</evidence>
<keyword evidence="2 9" id="KW-0645">Protease</keyword>
<dbReference type="GO" id="GO:0003676">
    <property type="term" value="F:nucleic acid binding"/>
    <property type="evidence" value="ECO:0007669"/>
    <property type="project" value="InterPro"/>
</dbReference>
<keyword evidence="5 9" id="KW-0720">Serine protease</keyword>
<keyword evidence="13" id="KW-0614">Plasmid</keyword>